<comment type="caution">
    <text evidence="1">The sequence shown here is derived from an EMBL/GenBank/DDBJ whole genome shotgun (WGS) entry which is preliminary data.</text>
</comment>
<proteinExistence type="predicted"/>
<sequence length="534" mass="59295">MQSVEYGHGATAPEVQLREGYTFAGWDKSFDHITGNVTVKATYTSNHYDVTFQNYDGTQIGTAQSVEYGHGATAPEAPVREGYTFTGWDKSFDHITGNVTVKATYTINHYTVTFQNYDGTQIGTAQSVEYGNEATAPEVPAREGYTFIGWDRVFNNITSNVEVKAMYAVNHSTVTFVDYNGAVIGNPQTIEYGKPAIAPSVPTRKGYTFIGWNKNIDSITGNLTVTAKYEINHYVVIFKDYNGTVLSTQNIEYGKDAVAPNEPTRIGYKFSAWDKKFNNISENIVATAVYVTGITYNIPEKSVDKNTKEVKTALGYFTSGKNTIVVNTKEAHLIIPTNVVSSSDLSGVDYIKVLQKTVDSTSKNELIKKLPSDVKTVGAVLDFRIQLFNYNNALIKDIHKFANNQQVKISIKLNSEDIKNIDTSKLSVYYYDDSIKKWIELGGSFDKNTMEFNYYTSHFTKFAVMQKTKNNAETNKNNESTLPKPASSEKSSSKITDAKTNLPQTGSAVDLIDLLSISGVLVLSGIWLVRRKIK</sequence>
<evidence type="ECO:0000313" key="2">
    <source>
        <dbReference type="Proteomes" id="UP001058074"/>
    </source>
</evidence>
<name>A0ACB5REL7_9CLOT</name>
<keyword evidence="2" id="KW-1185">Reference proteome</keyword>
<evidence type="ECO:0000313" key="1">
    <source>
        <dbReference type="EMBL" id="GKX67498.1"/>
    </source>
</evidence>
<dbReference type="EMBL" id="BROD01000001">
    <property type="protein sequence ID" value="GKX67498.1"/>
    <property type="molecule type" value="Genomic_DNA"/>
</dbReference>
<gene>
    <name evidence="1" type="ORF">rsdtw13_27560</name>
</gene>
<organism evidence="1 2">
    <name type="scientific">Inconstantimicrobium mannanitabidum</name>
    <dbReference type="NCBI Taxonomy" id="1604901"/>
    <lineage>
        <taxon>Bacteria</taxon>
        <taxon>Bacillati</taxon>
        <taxon>Bacillota</taxon>
        <taxon>Clostridia</taxon>
        <taxon>Eubacteriales</taxon>
        <taxon>Clostridiaceae</taxon>
        <taxon>Inconstantimicrobium</taxon>
    </lineage>
</organism>
<accession>A0ACB5REL7</accession>
<dbReference type="Proteomes" id="UP001058074">
    <property type="component" value="Unassembled WGS sequence"/>
</dbReference>
<reference evidence="1" key="1">
    <citation type="journal article" date="2025" name="Int. J. Syst. Evol. Microbiol.">
        <title>Inconstantimicrobium mannanitabidum sp. nov., a novel member of the family Clostridiaceae isolated from anoxic soil under the treatment of reductive soil disinfestation.</title>
        <authorList>
            <person name="Ueki A."/>
            <person name="Tonouchi A."/>
            <person name="Honma S."/>
            <person name="Kaku N."/>
            <person name="Ueki K."/>
        </authorList>
    </citation>
    <scope>NUCLEOTIDE SEQUENCE</scope>
    <source>
        <strain evidence="1">TW13</strain>
    </source>
</reference>
<protein>
    <submittedName>
        <fullName evidence="1">Uncharacterized protein</fullName>
    </submittedName>
</protein>